<reference evidence="3" key="1">
    <citation type="journal article" date="2019" name="Int. J. Syst. Evol. Microbiol.">
        <title>The Global Catalogue of Microorganisms (GCM) 10K type strain sequencing project: providing services to taxonomists for standard genome sequencing and annotation.</title>
        <authorList>
            <consortium name="The Broad Institute Genomics Platform"/>
            <consortium name="The Broad Institute Genome Sequencing Center for Infectious Disease"/>
            <person name="Wu L."/>
            <person name="Ma J."/>
        </authorList>
    </citation>
    <scope>NUCLEOTIDE SEQUENCE [LARGE SCALE GENOMIC DNA]</scope>
    <source>
        <strain evidence="3">CECT 7184</strain>
    </source>
</reference>
<name>A0ABW0YMS3_9BACI</name>
<evidence type="ECO:0000313" key="3">
    <source>
        <dbReference type="Proteomes" id="UP001596142"/>
    </source>
</evidence>
<proteinExistence type="predicted"/>
<dbReference type="EMBL" id="JBHSOZ010000004">
    <property type="protein sequence ID" value="MFC5713061.1"/>
    <property type="molecule type" value="Genomic_DNA"/>
</dbReference>
<feature type="domain" description="Amidohydrolase-related" evidence="1">
    <location>
        <begin position="53"/>
        <end position="414"/>
    </location>
</feature>
<dbReference type="Pfam" id="PF01979">
    <property type="entry name" value="Amidohydro_1"/>
    <property type="match status" value="1"/>
</dbReference>
<evidence type="ECO:0000313" key="2">
    <source>
        <dbReference type="EMBL" id="MFC5713061.1"/>
    </source>
</evidence>
<dbReference type="SUPFAM" id="SSF51556">
    <property type="entry name" value="Metallo-dependent hydrolases"/>
    <property type="match status" value="1"/>
</dbReference>
<protein>
    <submittedName>
        <fullName evidence="2">Amidohydrolase family protein</fullName>
    </submittedName>
</protein>
<keyword evidence="3" id="KW-1185">Reference proteome</keyword>
<dbReference type="InterPro" id="IPR006680">
    <property type="entry name" value="Amidohydro-rel"/>
</dbReference>
<dbReference type="NCBIfam" id="NF006056">
    <property type="entry name" value="PRK08204.1"/>
    <property type="match status" value="1"/>
</dbReference>
<dbReference type="InterPro" id="IPR050287">
    <property type="entry name" value="MTA/SAH_deaminase"/>
</dbReference>
<evidence type="ECO:0000259" key="1">
    <source>
        <dbReference type="Pfam" id="PF01979"/>
    </source>
</evidence>
<dbReference type="Gene3D" id="2.30.40.10">
    <property type="entry name" value="Urease, subunit C, domain 1"/>
    <property type="match status" value="1"/>
</dbReference>
<sequence length="448" mass="49902">MKRTLIKNGLVLNSKYGTLEEKDILIEGKHIQEIRPVIDGIDVTEEIDARNMIIAPGFVDTHRHVWESLIRHIGTDWSLQTYLERIYFNNLGSRLTPEDSYLANLWGSLEALDAGVTTLLDYSMLETPEHADACIKGLQDAGIRAVFAHGTSGHNEYWSRDSEKRHPVDSRRIKKEYFQTNDQLLTMALGVRGPEFSSWETAVDDIHLARELDCISSMHIGFGTWGPHDRSIERLYHADLLGPDINLVHVNTVMPHEYKLIGETGASVSVTPEVEMMMGHGYPATGRVYENNGLVTLGVDVVVSTAGDMFSQMKFALQAERALQNEKLLERGEMPGDLPLSTADAYTFATANGAKALGLEEKTGTLEEGKEADLIFINPDSFNLHPLNNEIIGAIVQSARPENIDSVFVAGTPVKRNGKMLKGSDSTFKRQVESASEAIFNRQYKMTR</sequence>
<dbReference type="InterPro" id="IPR032466">
    <property type="entry name" value="Metal_Hydrolase"/>
</dbReference>
<dbReference type="InterPro" id="IPR011059">
    <property type="entry name" value="Metal-dep_hydrolase_composite"/>
</dbReference>
<dbReference type="SUPFAM" id="SSF51338">
    <property type="entry name" value="Composite domain of metallo-dependent hydrolases"/>
    <property type="match status" value="1"/>
</dbReference>
<comment type="caution">
    <text evidence="2">The sequence shown here is derived from an EMBL/GenBank/DDBJ whole genome shotgun (WGS) entry which is preliminary data.</text>
</comment>
<dbReference type="PANTHER" id="PTHR43794">
    <property type="entry name" value="AMINOHYDROLASE SSNA-RELATED"/>
    <property type="match status" value="1"/>
</dbReference>
<dbReference type="RefSeq" id="WP_385940543.1">
    <property type="nucleotide sequence ID" value="NZ_JBHSOZ010000004.1"/>
</dbReference>
<organism evidence="2 3">
    <name type="scientific">Thalassorhabdus alkalitolerans</name>
    <dbReference type="NCBI Taxonomy" id="2282697"/>
    <lineage>
        <taxon>Bacteria</taxon>
        <taxon>Bacillati</taxon>
        <taxon>Bacillota</taxon>
        <taxon>Bacilli</taxon>
        <taxon>Bacillales</taxon>
        <taxon>Bacillaceae</taxon>
        <taxon>Thalassorhabdus</taxon>
    </lineage>
</organism>
<dbReference type="Gene3D" id="3.20.20.140">
    <property type="entry name" value="Metal-dependent hydrolases"/>
    <property type="match status" value="1"/>
</dbReference>
<dbReference type="Proteomes" id="UP001596142">
    <property type="component" value="Unassembled WGS sequence"/>
</dbReference>
<accession>A0ABW0YMS3</accession>
<dbReference type="PANTHER" id="PTHR43794:SF5">
    <property type="entry name" value="CHLOROHYDROLASE FAMILY PROTEIN"/>
    <property type="match status" value="1"/>
</dbReference>
<gene>
    <name evidence="2" type="ORF">ACFPU1_09720</name>
</gene>